<feature type="region of interest" description="Disordered" evidence="1">
    <location>
        <begin position="498"/>
        <end position="522"/>
    </location>
</feature>
<feature type="compositionally biased region" description="Basic and acidic residues" evidence="1">
    <location>
        <begin position="498"/>
        <end position="513"/>
    </location>
</feature>
<protein>
    <recommendedName>
        <fullName evidence="2">Phage tail protein C-terminal domain-containing protein</fullName>
    </recommendedName>
</protein>
<dbReference type="EMBL" id="JANAVW010000001">
    <property type="protein sequence ID" value="MDT0133130.1"/>
    <property type="molecule type" value="Genomic_DNA"/>
</dbReference>
<evidence type="ECO:0000313" key="3">
    <source>
        <dbReference type="EMBL" id="MDT0133130.1"/>
    </source>
</evidence>
<name>A0ABU2IX39_9GAMM</name>
<organism evidence="3 4">
    <name type="scientific">Providencia huaxiensis</name>
    <dbReference type="NCBI Taxonomy" id="2027290"/>
    <lineage>
        <taxon>Bacteria</taxon>
        <taxon>Pseudomonadati</taxon>
        <taxon>Pseudomonadota</taxon>
        <taxon>Gammaproteobacteria</taxon>
        <taxon>Enterobacterales</taxon>
        <taxon>Morganellaceae</taxon>
        <taxon>Providencia</taxon>
    </lineage>
</organism>
<dbReference type="Pfam" id="PF25670">
    <property type="entry name" value="Phage_tail_C_2"/>
    <property type="match status" value="1"/>
</dbReference>
<sequence>MSYNIGTVTTTANSTKLVGTGTKWLNNINRVSAEQAIQIQIGTTVHNNSIQSIQSDTELTLNFPLPTSVTGAKYVILTTMVHSVSDAMNKIVSMNGANVQFSDILTRWMTEQGIITVTLPDQTTQQLRTTKEMDKQLDGKFDKAGGDVIGNISAVGRVKAKTQNTNDSNYLELEAGLSGSRINSFRDGKTTSHSIPAASGTLMQVGDGGVGGSSNSLKLTSITDFSKMICAFYPVNPIITEGLDSIGLAGLYGNAIVVKNNTADGVTALIMGQTGSNALSILRKNRPQDAHDLIKVYHTSNTTKDSNGNLKAASPIIRVFADHIDPNEEAEGVTLKKLHTGIYQLHGVLGLHSDASWGGINGGITTPCGINQLPLVYALYDVLEKGKPHPFDGRIVEPDEDGDIVLYTSYRQHDLPQNIQYERFKLYPEFLRDATEDEESIPGFDGKVELTPGEPCDIPAGHWVDVRVNMPSNSIYNQKQAEAERLAKLEAERLVQEEAKRAVEEAERAKQESIIDENDAAP</sequence>
<reference evidence="3 4" key="1">
    <citation type="submission" date="2022-06" db="EMBL/GenBank/DDBJ databases">
        <title>Chromosome and plasmid sequencings of Enterobacteriales species co-exiting double carbapenemases.</title>
        <authorList>
            <person name="Fu Y."/>
        </authorList>
    </citation>
    <scope>NUCLEOTIDE SEQUENCE [LARGE SCALE GENOMIC DNA]</scope>
    <source>
        <strain evidence="3 4">21030615019</strain>
    </source>
</reference>
<gene>
    <name evidence="3" type="ORF">NLX89_07200</name>
</gene>
<feature type="domain" description="Phage tail protein C-terminal" evidence="2">
    <location>
        <begin position="301"/>
        <end position="472"/>
    </location>
</feature>
<accession>A0ABU2IX39</accession>
<keyword evidence="4" id="KW-1185">Reference proteome</keyword>
<evidence type="ECO:0000259" key="2">
    <source>
        <dbReference type="Pfam" id="PF25670"/>
    </source>
</evidence>
<evidence type="ECO:0000313" key="4">
    <source>
        <dbReference type="Proteomes" id="UP001252207"/>
    </source>
</evidence>
<dbReference type="GeneID" id="89489514"/>
<proteinExistence type="predicted"/>
<dbReference type="InterPro" id="IPR058008">
    <property type="entry name" value="Gp26_C"/>
</dbReference>
<comment type="caution">
    <text evidence="3">The sequence shown here is derived from an EMBL/GenBank/DDBJ whole genome shotgun (WGS) entry which is preliminary data.</text>
</comment>
<dbReference type="Proteomes" id="UP001252207">
    <property type="component" value="Unassembled WGS sequence"/>
</dbReference>
<dbReference type="RefSeq" id="WP_311271374.1">
    <property type="nucleotide sequence ID" value="NZ_CP145912.1"/>
</dbReference>
<evidence type="ECO:0000256" key="1">
    <source>
        <dbReference type="SAM" id="MobiDB-lite"/>
    </source>
</evidence>